<dbReference type="OrthoDB" id="9797252at2"/>
<dbReference type="Proteomes" id="UP000033451">
    <property type="component" value="Unassembled WGS sequence"/>
</dbReference>
<evidence type="ECO:0000256" key="3">
    <source>
        <dbReference type="ARBA" id="ARBA00022679"/>
    </source>
</evidence>
<evidence type="ECO:0000259" key="4">
    <source>
        <dbReference type="Pfam" id="PF08241"/>
    </source>
</evidence>
<reference evidence="5 9" key="2">
    <citation type="journal article" date="2018" name="Nat. Biotechnol.">
        <title>A standardized bacterial taxonomy based on genome phylogeny substantially revises the tree of life.</title>
        <authorList>
            <person name="Parks D.H."/>
            <person name="Chuvochina M."/>
            <person name="Waite D.W."/>
            <person name="Rinke C."/>
            <person name="Skarshewski A."/>
            <person name="Chaumeil P.A."/>
            <person name="Hugenholtz P."/>
        </authorList>
    </citation>
    <scope>NUCLEOTIDE SEQUENCE [LARGE SCALE GENOMIC DNA]</scope>
    <source>
        <strain evidence="5">UBA9152</strain>
    </source>
</reference>
<dbReference type="EMBL" id="JYIY01000080">
    <property type="protein sequence ID" value="KJL34979.1"/>
    <property type="molecule type" value="Genomic_DNA"/>
</dbReference>
<dbReference type="PANTHER" id="PTHR44942">
    <property type="entry name" value="METHYLTRANSF_11 DOMAIN-CONTAINING PROTEIN"/>
    <property type="match status" value="1"/>
</dbReference>
<dbReference type="PANTHER" id="PTHR44942:SF4">
    <property type="entry name" value="METHYLTRANSFERASE TYPE 11 DOMAIN-CONTAINING PROTEIN"/>
    <property type="match status" value="1"/>
</dbReference>
<dbReference type="EMBL" id="DMNG01000074">
    <property type="protein sequence ID" value="HAN23819.1"/>
    <property type="molecule type" value="Genomic_DNA"/>
</dbReference>
<evidence type="ECO:0000256" key="2">
    <source>
        <dbReference type="ARBA" id="ARBA00022603"/>
    </source>
</evidence>
<dbReference type="SUPFAM" id="SSF53335">
    <property type="entry name" value="S-adenosyl-L-methionine-dependent methyltransferases"/>
    <property type="match status" value="1"/>
</dbReference>
<accession>A0A0F0LQL5</accession>
<evidence type="ECO:0000313" key="5">
    <source>
        <dbReference type="EMBL" id="HAN23819.1"/>
    </source>
</evidence>
<evidence type="ECO:0000313" key="6">
    <source>
        <dbReference type="EMBL" id="KJL34936.1"/>
    </source>
</evidence>
<dbReference type="RefSeq" id="WP_045248697.1">
    <property type="nucleotide sequence ID" value="NZ_JYIY01000080.1"/>
</dbReference>
<comment type="caution">
    <text evidence="7">The sequence shown here is derived from an EMBL/GenBank/DDBJ whole genome shotgun (WGS) entry which is preliminary data.</text>
</comment>
<dbReference type="PATRIC" id="fig|400772.4.peg.2843"/>
<comment type="similarity">
    <text evidence="1">Belongs to the methyltransferase superfamily.</text>
</comment>
<dbReference type="InterPro" id="IPR013216">
    <property type="entry name" value="Methyltransf_11"/>
</dbReference>
<feature type="domain" description="Methyltransferase type 11" evidence="4">
    <location>
        <begin position="48"/>
        <end position="135"/>
    </location>
</feature>
<protein>
    <submittedName>
        <fullName evidence="5">Class I SAM-dependent methyltransferase</fullName>
    </submittedName>
    <submittedName>
        <fullName evidence="7">Putative S-adenosylmethionine-dependent methyltransferase</fullName>
        <ecNumber evidence="7">2.1.1.-</ecNumber>
    </submittedName>
</protein>
<dbReference type="GO" id="GO:0032259">
    <property type="term" value="P:methylation"/>
    <property type="evidence" value="ECO:0007669"/>
    <property type="project" value="UniProtKB-KW"/>
</dbReference>
<keyword evidence="8" id="KW-1185">Reference proteome</keyword>
<dbReference type="Gene3D" id="3.40.50.150">
    <property type="entry name" value="Vaccinia Virus protein VP39"/>
    <property type="match status" value="1"/>
</dbReference>
<dbReference type="STRING" id="400772.RR49_02828"/>
<dbReference type="Pfam" id="PF08241">
    <property type="entry name" value="Methyltransf_11"/>
    <property type="match status" value="1"/>
</dbReference>
<keyword evidence="3 7" id="KW-0808">Transferase</keyword>
<dbReference type="InterPro" id="IPR051052">
    <property type="entry name" value="Diverse_substrate_MTase"/>
</dbReference>
<evidence type="ECO:0000313" key="8">
    <source>
        <dbReference type="Proteomes" id="UP000033451"/>
    </source>
</evidence>
<dbReference type="EC" id="2.1.1.-" evidence="7"/>
<evidence type="ECO:0000313" key="7">
    <source>
        <dbReference type="EMBL" id="KJL34979.1"/>
    </source>
</evidence>
<sequence>MAGRDQMSTSFGAVAGTYEAGRPDYPWQAVGWMLEPALDGDRPLRVADVGAGTGKLTRVVAAGRAEVVAIDPDPAMLAQLRDTVPGVPTFVGSAEQLPLPAASVDAVVLGQAWHWVDVGPASAEIGRVLRSGGVLGLVWNLRDDRDPWVRRMTEVMHGSNAENMMDAGGPTVEAPFDDLESEVWDWARPMTAEQLWAMMRSRSYIITASPADRGAIEERFAAVLAERPELAAGGTIDLPYRTHAFRARRP</sequence>
<dbReference type="AlphaFoldDB" id="A0A0F0LQL5"/>
<name>A0A0F0LQL5_9MICO</name>
<dbReference type="Proteomes" id="UP000257479">
    <property type="component" value="Unassembled WGS sequence"/>
</dbReference>
<gene>
    <name evidence="5" type="ORF">DCP95_04515</name>
    <name evidence="6" type="ORF">RR49_02828</name>
    <name evidence="7" type="ORF">RR49_02873</name>
</gene>
<dbReference type="EMBL" id="JYIY01000080">
    <property type="protein sequence ID" value="KJL34936.1"/>
    <property type="molecule type" value="Genomic_DNA"/>
</dbReference>
<dbReference type="GO" id="GO:0008757">
    <property type="term" value="F:S-adenosylmethionine-dependent methyltransferase activity"/>
    <property type="evidence" value="ECO:0007669"/>
    <property type="project" value="InterPro"/>
</dbReference>
<reference evidence="7 8" key="1">
    <citation type="submission" date="2015-02" db="EMBL/GenBank/DDBJ databases">
        <title>Draft genome sequences of ten Microbacterium spp. with emphasis on heavy metal contaminated environments.</title>
        <authorList>
            <person name="Corretto E."/>
        </authorList>
    </citation>
    <scope>NUCLEOTIDE SEQUENCE [LARGE SCALE GENOMIC DNA]</scope>
    <source>
        <strain evidence="7 8">DSM 18659</strain>
    </source>
</reference>
<proteinExistence type="inferred from homology"/>
<keyword evidence="2 7" id="KW-0489">Methyltransferase</keyword>
<dbReference type="InterPro" id="IPR029063">
    <property type="entry name" value="SAM-dependent_MTases_sf"/>
</dbReference>
<evidence type="ECO:0000313" key="9">
    <source>
        <dbReference type="Proteomes" id="UP000257479"/>
    </source>
</evidence>
<dbReference type="CDD" id="cd02440">
    <property type="entry name" value="AdoMet_MTases"/>
    <property type="match status" value="1"/>
</dbReference>
<organism evidence="7 8">
    <name type="scientific">Microbacterium ginsengisoli</name>
    <dbReference type="NCBI Taxonomy" id="400772"/>
    <lineage>
        <taxon>Bacteria</taxon>
        <taxon>Bacillati</taxon>
        <taxon>Actinomycetota</taxon>
        <taxon>Actinomycetes</taxon>
        <taxon>Micrococcales</taxon>
        <taxon>Microbacteriaceae</taxon>
        <taxon>Microbacterium</taxon>
    </lineage>
</organism>
<evidence type="ECO:0000256" key="1">
    <source>
        <dbReference type="ARBA" id="ARBA00008361"/>
    </source>
</evidence>